<proteinExistence type="predicted"/>
<evidence type="ECO:0000256" key="4">
    <source>
        <dbReference type="ARBA" id="ARBA00022989"/>
    </source>
</evidence>
<evidence type="ECO:0000256" key="5">
    <source>
        <dbReference type="ARBA" id="ARBA00023136"/>
    </source>
</evidence>
<evidence type="ECO:0000313" key="9">
    <source>
        <dbReference type="Proteomes" id="UP001183176"/>
    </source>
</evidence>
<organism evidence="8 9">
    <name type="scientific">Jatrophihabitans lederbergiae</name>
    <dbReference type="NCBI Taxonomy" id="3075547"/>
    <lineage>
        <taxon>Bacteria</taxon>
        <taxon>Bacillati</taxon>
        <taxon>Actinomycetota</taxon>
        <taxon>Actinomycetes</taxon>
        <taxon>Jatrophihabitantales</taxon>
        <taxon>Jatrophihabitantaceae</taxon>
        <taxon>Jatrophihabitans</taxon>
    </lineage>
</organism>
<dbReference type="PANTHER" id="PTHR36115:SF6">
    <property type="entry name" value="PROLINE-RICH ANTIGEN HOMOLOG"/>
    <property type="match status" value="1"/>
</dbReference>
<keyword evidence="9" id="KW-1185">Reference proteome</keyword>
<evidence type="ECO:0000256" key="6">
    <source>
        <dbReference type="SAM" id="Phobius"/>
    </source>
</evidence>
<dbReference type="PIRSF" id="PIRSF021697">
    <property type="entry name" value="UCP021697"/>
    <property type="match status" value="1"/>
</dbReference>
<evidence type="ECO:0000313" key="8">
    <source>
        <dbReference type="EMBL" id="MDT0261406.1"/>
    </source>
</evidence>
<feature type="transmembrane region" description="Helical" evidence="6">
    <location>
        <begin position="73"/>
        <end position="92"/>
    </location>
</feature>
<comment type="caution">
    <text evidence="8">The sequence shown here is derived from an EMBL/GenBank/DDBJ whole genome shotgun (WGS) entry which is preliminary data.</text>
</comment>
<dbReference type="Proteomes" id="UP001183176">
    <property type="component" value="Unassembled WGS sequence"/>
</dbReference>
<comment type="subcellular location">
    <subcellularLocation>
        <location evidence="1">Cell membrane</location>
        <topology evidence="1">Multi-pass membrane protein</topology>
    </subcellularLocation>
</comment>
<dbReference type="InterPro" id="IPR010432">
    <property type="entry name" value="RDD"/>
</dbReference>
<dbReference type="InterPro" id="IPR016795">
    <property type="entry name" value="UCP021697"/>
</dbReference>
<sequence length="146" mass="15565">MATPGAPVRQRYRGERIGLPSSGPGSLAPFGRRALAFVIDVALSAAVASLFVSRNDLPGLASHLPGQWSLIPLFLEYVLGLLLLGRSVGMWLTGLRVIRVDAHEAVGPLRAAVRTALLLFLVPALVADADFRGLHDRLTDTAVIVH</sequence>
<name>A0ABU2J8V7_9ACTN</name>
<feature type="transmembrane region" description="Helical" evidence="6">
    <location>
        <begin position="34"/>
        <end position="52"/>
    </location>
</feature>
<feature type="domain" description="RDD" evidence="7">
    <location>
        <begin position="28"/>
        <end position="138"/>
    </location>
</feature>
<evidence type="ECO:0000259" key="7">
    <source>
        <dbReference type="Pfam" id="PF06271"/>
    </source>
</evidence>
<evidence type="ECO:0000256" key="3">
    <source>
        <dbReference type="ARBA" id="ARBA00022692"/>
    </source>
</evidence>
<dbReference type="EMBL" id="JAVREH010000007">
    <property type="protein sequence ID" value="MDT0261406.1"/>
    <property type="molecule type" value="Genomic_DNA"/>
</dbReference>
<keyword evidence="3 6" id="KW-0812">Transmembrane</keyword>
<keyword evidence="2" id="KW-1003">Cell membrane</keyword>
<dbReference type="Pfam" id="PF06271">
    <property type="entry name" value="RDD"/>
    <property type="match status" value="1"/>
</dbReference>
<dbReference type="PANTHER" id="PTHR36115">
    <property type="entry name" value="PROLINE-RICH ANTIGEN HOMOLOG-RELATED"/>
    <property type="match status" value="1"/>
</dbReference>
<evidence type="ECO:0000256" key="2">
    <source>
        <dbReference type="ARBA" id="ARBA00022475"/>
    </source>
</evidence>
<dbReference type="RefSeq" id="WP_311422562.1">
    <property type="nucleotide sequence ID" value="NZ_JAVREH010000007.1"/>
</dbReference>
<gene>
    <name evidence="8" type="ORF">RM423_08355</name>
</gene>
<dbReference type="InterPro" id="IPR051791">
    <property type="entry name" value="Pra-immunoreactive"/>
</dbReference>
<evidence type="ECO:0000256" key="1">
    <source>
        <dbReference type="ARBA" id="ARBA00004651"/>
    </source>
</evidence>
<keyword evidence="4 6" id="KW-1133">Transmembrane helix</keyword>
<keyword evidence="5 6" id="KW-0472">Membrane</keyword>
<protein>
    <submittedName>
        <fullName evidence="8">RDD family protein</fullName>
    </submittedName>
</protein>
<accession>A0ABU2J8V7</accession>
<reference evidence="9" key="1">
    <citation type="submission" date="2023-07" db="EMBL/GenBank/DDBJ databases">
        <title>30 novel species of actinomycetes from the DSMZ collection.</title>
        <authorList>
            <person name="Nouioui I."/>
        </authorList>
    </citation>
    <scope>NUCLEOTIDE SEQUENCE [LARGE SCALE GENOMIC DNA]</scope>
    <source>
        <strain evidence="9">DSM 44399</strain>
    </source>
</reference>